<evidence type="ECO:0000256" key="1">
    <source>
        <dbReference type="SAM" id="Phobius"/>
    </source>
</evidence>
<accession>A0ABQ8JW66</accession>
<dbReference type="EMBL" id="NJHN03000008">
    <property type="protein sequence ID" value="KAH9426864.1"/>
    <property type="molecule type" value="Genomic_DNA"/>
</dbReference>
<keyword evidence="1" id="KW-0812">Transmembrane</keyword>
<reference evidence="2 3" key="1">
    <citation type="journal article" date="2018" name="J. Allergy Clin. Immunol.">
        <title>High-quality assembly of Dermatophagoides pteronyssinus genome and transcriptome reveals a wide range of novel allergens.</title>
        <authorList>
            <person name="Liu X.Y."/>
            <person name="Yang K.Y."/>
            <person name="Wang M.Q."/>
            <person name="Kwok J.S."/>
            <person name="Zeng X."/>
            <person name="Yang Z."/>
            <person name="Xiao X.J."/>
            <person name="Lau C.P."/>
            <person name="Li Y."/>
            <person name="Huang Z.M."/>
            <person name="Ba J.G."/>
            <person name="Yim A.K."/>
            <person name="Ouyang C.Y."/>
            <person name="Ngai S.M."/>
            <person name="Chan T.F."/>
            <person name="Leung E.L."/>
            <person name="Liu L."/>
            <person name="Liu Z.G."/>
            <person name="Tsui S.K."/>
        </authorList>
    </citation>
    <scope>NUCLEOTIDE SEQUENCE [LARGE SCALE GENOMIC DNA]</scope>
    <source>
        <strain evidence="2">Derp</strain>
    </source>
</reference>
<evidence type="ECO:0000313" key="2">
    <source>
        <dbReference type="EMBL" id="KAH9426864.1"/>
    </source>
</evidence>
<reference evidence="2 3" key="2">
    <citation type="journal article" date="2022" name="Mol. Biol. Evol.">
        <title>Comparative Genomics Reveals Insights into the Divergent Evolution of Astigmatic Mites and Household Pest Adaptations.</title>
        <authorList>
            <person name="Xiong Q."/>
            <person name="Wan A.T."/>
            <person name="Liu X."/>
            <person name="Fung C.S."/>
            <person name="Xiao X."/>
            <person name="Malainual N."/>
            <person name="Hou J."/>
            <person name="Wang L."/>
            <person name="Wang M."/>
            <person name="Yang K.Y."/>
            <person name="Cui Y."/>
            <person name="Leung E.L."/>
            <person name="Nong W."/>
            <person name="Shin S.K."/>
            <person name="Au S.W."/>
            <person name="Jeong K.Y."/>
            <person name="Chew F.T."/>
            <person name="Hui J.H."/>
            <person name="Leung T.F."/>
            <person name="Tungtrongchitr A."/>
            <person name="Zhong N."/>
            <person name="Liu Z."/>
            <person name="Tsui S.K."/>
        </authorList>
    </citation>
    <scope>NUCLEOTIDE SEQUENCE [LARGE SCALE GENOMIC DNA]</scope>
    <source>
        <strain evidence="2">Derp</strain>
    </source>
</reference>
<dbReference type="Proteomes" id="UP000887458">
    <property type="component" value="Unassembled WGS sequence"/>
</dbReference>
<sequence>MDCRASIENRISKFGTYCLMTVANSIGVKSIAWMLYVLCCKHCSGASINSTIDRRQSSMYIIVLHELSILHILFWKSGVGMFRGDSGPNAPIVLGTKTDSLCFCATSKILCSPPIFT</sequence>
<feature type="transmembrane region" description="Helical" evidence="1">
    <location>
        <begin position="58"/>
        <end position="75"/>
    </location>
</feature>
<keyword evidence="3" id="KW-1185">Reference proteome</keyword>
<protein>
    <submittedName>
        <fullName evidence="2">Uncharacterized protein</fullName>
    </submittedName>
</protein>
<feature type="transmembrane region" description="Helical" evidence="1">
    <location>
        <begin position="14"/>
        <end position="38"/>
    </location>
</feature>
<gene>
    <name evidence="2" type="ORF">DERP_002964</name>
</gene>
<proteinExistence type="predicted"/>
<keyword evidence="1" id="KW-0472">Membrane</keyword>
<organism evidence="2 3">
    <name type="scientific">Dermatophagoides pteronyssinus</name>
    <name type="common">European house dust mite</name>
    <dbReference type="NCBI Taxonomy" id="6956"/>
    <lineage>
        <taxon>Eukaryota</taxon>
        <taxon>Metazoa</taxon>
        <taxon>Ecdysozoa</taxon>
        <taxon>Arthropoda</taxon>
        <taxon>Chelicerata</taxon>
        <taxon>Arachnida</taxon>
        <taxon>Acari</taxon>
        <taxon>Acariformes</taxon>
        <taxon>Sarcoptiformes</taxon>
        <taxon>Astigmata</taxon>
        <taxon>Psoroptidia</taxon>
        <taxon>Analgoidea</taxon>
        <taxon>Pyroglyphidae</taxon>
        <taxon>Dermatophagoidinae</taxon>
        <taxon>Dermatophagoides</taxon>
    </lineage>
</organism>
<evidence type="ECO:0000313" key="3">
    <source>
        <dbReference type="Proteomes" id="UP000887458"/>
    </source>
</evidence>
<name>A0ABQ8JW66_DERPT</name>
<keyword evidence="1" id="KW-1133">Transmembrane helix</keyword>
<comment type="caution">
    <text evidence="2">The sequence shown here is derived from an EMBL/GenBank/DDBJ whole genome shotgun (WGS) entry which is preliminary data.</text>
</comment>